<reference evidence="1 2" key="1">
    <citation type="submission" date="2022-04" db="EMBL/GenBank/DDBJ databases">
        <title>Diverse halophilic archaea isolated from saline environments.</title>
        <authorList>
            <person name="Cui H.-L."/>
        </authorList>
    </citation>
    <scope>NUCLEOTIDE SEQUENCE [LARGE SCALE GENOMIC DNA]</scope>
    <source>
        <strain evidence="1 2">XZYJT49</strain>
    </source>
</reference>
<dbReference type="KEGG" id="halx:M0R89_01845"/>
<evidence type="ECO:0000313" key="2">
    <source>
        <dbReference type="Proteomes" id="UP000830729"/>
    </source>
</evidence>
<dbReference type="RefSeq" id="WP_248650868.1">
    <property type="nucleotide sequence ID" value="NZ_CP096659.1"/>
</dbReference>
<dbReference type="AlphaFoldDB" id="A0A8U0HUP8"/>
<name>A0A8U0HUP8_9EURY</name>
<gene>
    <name evidence="1" type="ORF">M0R89_01845</name>
</gene>
<dbReference type="EMBL" id="CP096659">
    <property type="protein sequence ID" value="UPV74825.1"/>
    <property type="molecule type" value="Genomic_DNA"/>
</dbReference>
<keyword evidence="2" id="KW-1185">Reference proteome</keyword>
<proteinExistence type="predicted"/>
<dbReference type="GeneID" id="72183902"/>
<dbReference type="Proteomes" id="UP000830729">
    <property type="component" value="Chromosome"/>
</dbReference>
<accession>A0A8U0HUP8</accession>
<organism evidence="1 2">
    <name type="scientific">Halorussus limi</name>
    <dbReference type="NCBI Taxonomy" id="2938695"/>
    <lineage>
        <taxon>Archaea</taxon>
        <taxon>Methanobacteriati</taxon>
        <taxon>Methanobacteriota</taxon>
        <taxon>Stenosarchaea group</taxon>
        <taxon>Halobacteria</taxon>
        <taxon>Halobacteriales</taxon>
        <taxon>Haladaptataceae</taxon>
        <taxon>Halorussus</taxon>
    </lineage>
</organism>
<evidence type="ECO:0000313" key="1">
    <source>
        <dbReference type="EMBL" id="UPV74825.1"/>
    </source>
</evidence>
<evidence type="ECO:0008006" key="3">
    <source>
        <dbReference type="Google" id="ProtNLM"/>
    </source>
</evidence>
<sequence>MADYSDDHIGKRVVTQSGVEIGTVDDVRNGDMYVSVTTDDTNETVDQLGWEGPVEQDVHHLRDQYVSDITENTVRLRV</sequence>
<protein>
    <recommendedName>
        <fullName evidence="3">PRC-barrel domain containing protein</fullName>
    </recommendedName>
</protein>